<keyword evidence="2" id="KW-0677">Repeat</keyword>
<dbReference type="Proteomes" id="UP000030671">
    <property type="component" value="Unassembled WGS sequence"/>
</dbReference>
<dbReference type="PROSITE" id="PS50082">
    <property type="entry name" value="WD_REPEATS_2"/>
    <property type="match status" value="2"/>
</dbReference>
<dbReference type="Gene3D" id="2.130.10.10">
    <property type="entry name" value="YVTN repeat-like/Quinoprotein amine dehydrogenase"/>
    <property type="match status" value="2"/>
</dbReference>
<evidence type="ECO:0008006" key="6">
    <source>
        <dbReference type="Google" id="ProtNLM"/>
    </source>
</evidence>
<feature type="repeat" description="WD" evidence="3">
    <location>
        <begin position="62"/>
        <end position="99"/>
    </location>
</feature>
<dbReference type="SUPFAM" id="SSF50978">
    <property type="entry name" value="WD40 repeat-like"/>
    <property type="match status" value="1"/>
</dbReference>
<organism evidence="4 5">
    <name type="scientific">Heterobasidion irregulare (strain TC 32-1)</name>
    <dbReference type="NCBI Taxonomy" id="747525"/>
    <lineage>
        <taxon>Eukaryota</taxon>
        <taxon>Fungi</taxon>
        <taxon>Dikarya</taxon>
        <taxon>Basidiomycota</taxon>
        <taxon>Agaricomycotina</taxon>
        <taxon>Agaricomycetes</taxon>
        <taxon>Russulales</taxon>
        <taxon>Bondarzewiaceae</taxon>
        <taxon>Heterobasidion</taxon>
        <taxon>Heterobasidion annosum species complex</taxon>
    </lineage>
</organism>
<dbReference type="RefSeq" id="XP_009543940.1">
    <property type="nucleotide sequence ID" value="XM_009545645.1"/>
</dbReference>
<dbReference type="InterPro" id="IPR001680">
    <property type="entry name" value="WD40_rpt"/>
</dbReference>
<evidence type="ECO:0000256" key="1">
    <source>
        <dbReference type="ARBA" id="ARBA00022574"/>
    </source>
</evidence>
<keyword evidence="5" id="KW-1185">Reference proteome</keyword>
<sequence length="371" mass="40375">MALTESSSFSGSDRPLRSTQLPCEAYVLALAALPDTYAAAASAPSSQIHIFDKASLRDVLTLSGHDGGITHLRAVDSVAGTNRRVLVSSGRDASVKVWDDRTRSPPLQMRPAGTPSALLSCDVSQDGMLVAAGTLLQNDDALIHYWDPRNPAAPLRSHSSTHSDDITAVHFLRPSWRSPSPDHRIILSCSSDGLVSTSNADEDDEDEAVMHVANWGCSISQAGWITQNNSPPRVWASSDMETFSTWSDELQIAHDLDIRVPSVHSQQRTWVTDYLVGCHMSSESGLGVFVGSNEGDIALLRNADYADGAAPWSLERIWANGHTGVVRSMLWDEQHNVLVTGGEDSRIRTWHQKKLGVSHTEYSSLENAVQK</sequence>
<dbReference type="InterPro" id="IPR039328">
    <property type="entry name" value="WDR89"/>
</dbReference>
<dbReference type="InterPro" id="IPR036322">
    <property type="entry name" value="WD40_repeat_dom_sf"/>
</dbReference>
<dbReference type="GeneID" id="20666844"/>
<dbReference type="KEGG" id="hir:HETIRDRAFT_123886"/>
<evidence type="ECO:0000256" key="3">
    <source>
        <dbReference type="PROSITE-ProRule" id="PRU00221"/>
    </source>
</evidence>
<feature type="repeat" description="WD" evidence="3">
    <location>
        <begin position="319"/>
        <end position="350"/>
    </location>
</feature>
<dbReference type="eggNOG" id="KOG1188">
    <property type="taxonomic scope" value="Eukaryota"/>
</dbReference>
<dbReference type="PANTHER" id="PTHR22889:SF0">
    <property type="entry name" value="WD REPEAT-CONTAINING PROTEIN 89"/>
    <property type="match status" value="1"/>
</dbReference>
<name>W4KG11_HETIT</name>
<dbReference type="STRING" id="747525.W4KG11"/>
<gene>
    <name evidence="4" type="ORF">HETIRDRAFT_123886</name>
</gene>
<dbReference type="AlphaFoldDB" id="W4KG11"/>
<dbReference type="OrthoDB" id="25131at2759"/>
<proteinExistence type="predicted"/>
<evidence type="ECO:0000313" key="4">
    <source>
        <dbReference type="EMBL" id="ETW84250.1"/>
    </source>
</evidence>
<dbReference type="EMBL" id="KI925456">
    <property type="protein sequence ID" value="ETW84250.1"/>
    <property type="molecule type" value="Genomic_DNA"/>
</dbReference>
<dbReference type="InterPro" id="IPR015943">
    <property type="entry name" value="WD40/YVTN_repeat-like_dom_sf"/>
</dbReference>
<dbReference type="PROSITE" id="PS50294">
    <property type="entry name" value="WD_REPEATS_REGION"/>
    <property type="match status" value="1"/>
</dbReference>
<dbReference type="FunCoup" id="W4KG11">
    <property type="interactions" value="286"/>
</dbReference>
<evidence type="ECO:0000313" key="5">
    <source>
        <dbReference type="Proteomes" id="UP000030671"/>
    </source>
</evidence>
<dbReference type="Pfam" id="PF00400">
    <property type="entry name" value="WD40"/>
    <property type="match status" value="3"/>
</dbReference>
<dbReference type="PANTHER" id="PTHR22889">
    <property type="entry name" value="WD REPEAT-CONTAINING PROTEIN 89"/>
    <property type="match status" value="1"/>
</dbReference>
<keyword evidence="1 3" id="KW-0853">WD repeat</keyword>
<dbReference type="HOGENOM" id="CLU_037323_0_0_1"/>
<evidence type="ECO:0000256" key="2">
    <source>
        <dbReference type="ARBA" id="ARBA00022737"/>
    </source>
</evidence>
<protein>
    <recommendedName>
        <fullName evidence="6">WD40 repeat-like protein</fullName>
    </recommendedName>
</protein>
<dbReference type="InParanoid" id="W4KG11"/>
<accession>W4KG11</accession>
<reference evidence="4 5" key="1">
    <citation type="journal article" date="2012" name="New Phytol.">
        <title>Insight into trade-off between wood decay and parasitism from the genome of a fungal forest pathogen.</title>
        <authorList>
            <person name="Olson A."/>
            <person name="Aerts A."/>
            <person name="Asiegbu F."/>
            <person name="Belbahri L."/>
            <person name="Bouzid O."/>
            <person name="Broberg A."/>
            <person name="Canback B."/>
            <person name="Coutinho P.M."/>
            <person name="Cullen D."/>
            <person name="Dalman K."/>
            <person name="Deflorio G."/>
            <person name="van Diepen L.T."/>
            <person name="Dunand C."/>
            <person name="Duplessis S."/>
            <person name="Durling M."/>
            <person name="Gonthier P."/>
            <person name="Grimwood J."/>
            <person name="Fossdal C.G."/>
            <person name="Hansson D."/>
            <person name="Henrissat B."/>
            <person name="Hietala A."/>
            <person name="Himmelstrand K."/>
            <person name="Hoffmeister D."/>
            <person name="Hogberg N."/>
            <person name="James T.Y."/>
            <person name="Karlsson M."/>
            <person name="Kohler A."/>
            <person name="Kues U."/>
            <person name="Lee Y.H."/>
            <person name="Lin Y.C."/>
            <person name="Lind M."/>
            <person name="Lindquist E."/>
            <person name="Lombard V."/>
            <person name="Lucas S."/>
            <person name="Lunden K."/>
            <person name="Morin E."/>
            <person name="Murat C."/>
            <person name="Park J."/>
            <person name="Raffaello T."/>
            <person name="Rouze P."/>
            <person name="Salamov A."/>
            <person name="Schmutz J."/>
            <person name="Solheim H."/>
            <person name="Stahlberg J."/>
            <person name="Velez H."/>
            <person name="de Vries R.P."/>
            <person name="Wiebenga A."/>
            <person name="Woodward S."/>
            <person name="Yakovlev I."/>
            <person name="Garbelotto M."/>
            <person name="Martin F."/>
            <person name="Grigoriev I.V."/>
            <person name="Stenlid J."/>
        </authorList>
    </citation>
    <scope>NUCLEOTIDE SEQUENCE [LARGE SCALE GENOMIC DNA]</scope>
    <source>
        <strain evidence="4 5">TC 32-1</strain>
    </source>
</reference>
<dbReference type="SMART" id="SM00320">
    <property type="entry name" value="WD40"/>
    <property type="match status" value="5"/>
</dbReference>